<dbReference type="SUPFAM" id="SSF54236">
    <property type="entry name" value="Ubiquitin-like"/>
    <property type="match status" value="1"/>
</dbReference>
<reference evidence="2 3" key="1">
    <citation type="journal article" date="2018" name="IMA Fungus">
        <title>IMA Genome-F 10: Nine draft genome sequences of Claviceps purpurea s.lat., including C. arundinis, C. humidiphila, and C. cf. spartinae, pseudomolecules for the pitch canker pathogen Fusarium circinatum, draft genome of Davidsoniella eucalypti, Grosmannia galeiformis, Quambalaria eucalypti, and Teratosphaeria destructans.</title>
        <authorList>
            <person name="Wingfield B.D."/>
            <person name="Liu M."/>
            <person name="Nguyen H.D."/>
            <person name="Lane F.A."/>
            <person name="Morgan S.W."/>
            <person name="De Vos L."/>
            <person name="Wilken P.M."/>
            <person name="Duong T.A."/>
            <person name="Aylward J."/>
            <person name="Coetzee M.P."/>
            <person name="Dadej K."/>
            <person name="De Beer Z.W."/>
            <person name="Findlay W."/>
            <person name="Havenga M."/>
            <person name="Kolarik M."/>
            <person name="Menzies J.G."/>
            <person name="Naidoo K."/>
            <person name="Pochopski O."/>
            <person name="Shoukouhi P."/>
            <person name="Santana Q.C."/>
            <person name="Seifert K.A."/>
            <person name="Soal N."/>
            <person name="Steenkamp E.T."/>
            <person name="Tatham C.T."/>
            <person name="van der Nest M.A."/>
            <person name="Wingfield M.J."/>
        </authorList>
    </citation>
    <scope>NUCLEOTIDE SEQUENCE [LARGE SCALE GENOMIC DNA]</scope>
    <source>
        <strain evidence="2">CMW44962</strain>
    </source>
</reference>
<reference evidence="2 3" key="2">
    <citation type="journal article" date="2021" name="Curr. Genet.">
        <title>Genetic response to nitrogen starvation in the aggressive Eucalyptus foliar pathogen Teratosphaeria destructans.</title>
        <authorList>
            <person name="Havenga M."/>
            <person name="Wingfield B.D."/>
            <person name="Wingfield M.J."/>
            <person name="Dreyer L.L."/>
            <person name="Roets F."/>
            <person name="Aylward J."/>
        </authorList>
    </citation>
    <scope>NUCLEOTIDE SEQUENCE [LARGE SCALE GENOMIC DNA]</scope>
    <source>
        <strain evidence="2">CMW44962</strain>
    </source>
</reference>
<dbReference type="OrthoDB" id="3886771at2759"/>
<organism evidence="2 3">
    <name type="scientific">Teratosphaeria destructans</name>
    <dbReference type="NCBI Taxonomy" id="418781"/>
    <lineage>
        <taxon>Eukaryota</taxon>
        <taxon>Fungi</taxon>
        <taxon>Dikarya</taxon>
        <taxon>Ascomycota</taxon>
        <taxon>Pezizomycotina</taxon>
        <taxon>Dothideomycetes</taxon>
        <taxon>Dothideomycetidae</taxon>
        <taxon>Mycosphaerellales</taxon>
        <taxon>Teratosphaeriaceae</taxon>
        <taxon>Teratosphaeria</taxon>
    </lineage>
</organism>
<dbReference type="Proteomes" id="UP001138500">
    <property type="component" value="Unassembled WGS sequence"/>
</dbReference>
<dbReference type="Gene3D" id="3.10.20.90">
    <property type="entry name" value="Phosphatidylinositol 3-kinase Catalytic Subunit, Chain A, domain 1"/>
    <property type="match status" value="1"/>
</dbReference>
<feature type="domain" description="Ubiquitin-like" evidence="1">
    <location>
        <begin position="135"/>
        <end position="210"/>
    </location>
</feature>
<comment type="caution">
    <text evidence="2">The sequence shown here is derived from an EMBL/GenBank/DDBJ whole genome shotgun (WGS) entry which is preliminary data.</text>
</comment>
<evidence type="ECO:0000259" key="1">
    <source>
        <dbReference type="PROSITE" id="PS50053"/>
    </source>
</evidence>
<dbReference type="PROSITE" id="PS50053">
    <property type="entry name" value="UBIQUITIN_2"/>
    <property type="match status" value="1"/>
</dbReference>
<protein>
    <recommendedName>
        <fullName evidence="1">Ubiquitin-like domain-containing protein</fullName>
    </recommendedName>
</protein>
<keyword evidence="3" id="KW-1185">Reference proteome</keyword>
<name>A0A9W7VZY9_9PEZI</name>
<dbReference type="AlphaFoldDB" id="A0A9W7VZY9"/>
<sequence>MIHDAHDISALQIALHHHLREYLRSLQDSILPELQRDKCYPLQNKWHPRQGQRLAFKHTPATPHTPVVLPANPNLPPARDSLRQGYRHPRLSNLPGLACAVCQPSGYPTTHREVLNGDRPIPYHRSKPRTGMKKIHVLFKDPNGKVTLMPVTSTVPLKYTKAWYAEEVEFDVRTLHFFFWGEAVGDEETAEELIITNGSVVEVNMHMMGA</sequence>
<dbReference type="InterPro" id="IPR029071">
    <property type="entry name" value="Ubiquitin-like_domsf"/>
</dbReference>
<dbReference type="EMBL" id="RIBY02002189">
    <property type="protein sequence ID" value="KAH9823646.1"/>
    <property type="molecule type" value="Genomic_DNA"/>
</dbReference>
<gene>
    <name evidence="2" type="ORF">Tdes44962_MAKER04608</name>
</gene>
<accession>A0A9W7VZY9</accession>
<evidence type="ECO:0000313" key="3">
    <source>
        <dbReference type="Proteomes" id="UP001138500"/>
    </source>
</evidence>
<proteinExistence type="predicted"/>
<evidence type="ECO:0000313" key="2">
    <source>
        <dbReference type="EMBL" id="KAH9823646.1"/>
    </source>
</evidence>
<dbReference type="InterPro" id="IPR000626">
    <property type="entry name" value="Ubiquitin-like_dom"/>
</dbReference>